<accession>A0A6J6HU10</accession>
<organism evidence="2">
    <name type="scientific">freshwater metagenome</name>
    <dbReference type="NCBI Taxonomy" id="449393"/>
    <lineage>
        <taxon>unclassified sequences</taxon>
        <taxon>metagenomes</taxon>
        <taxon>ecological metagenomes</taxon>
    </lineage>
</organism>
<dbReference type="EMBL" id="CAEZUN010000204">
    <property type="protein sequence ID" value="CAB4612008.1"/>
    <property type="molecule type" value="Genomic_DNA"/>
</dbReference>
<dbReference type="AlphaFoldDB" id="A0A6J6HU10"/>
<evidence type="ECO:0000313" key="2">
    <source>
        <dbReference type="EMBL" id="CAB4612008.1"/>
    </source>
</evidence>
<protein>
    <submittedName>
        <fullName evidence="2">Unannotated protein</fullName>
    </submittedName>
</protein>
<sequence>MNSKVRESETLQTMSDNTNSGSPASDDSNSSDRIEGVEPNESQSGGYRKSEESTEDKFPNEALAHVRVLDVGEPAREVARQLGLEIQSALPEPGERPVVLVVSEPSEVDTLLDVENRAWIGCVVAWQLPEESVERLYQLGVSVFVGLPDFSELLHAIEYLPDGADVVASRSFAARLATIEKLLTK</sequence>
<feature type="compositionally biased region" description="Basic and acidic residues" evidence="1">
    <location>
        <begin position="48"/>
        <end position="59"/>
    </location>
</feature>
<evidence type="ECO:0000256" key="1">
    <source>
        <dbReference type="SAM" id="MobiDB-lite"/>
    </source>
</evidence>
<gene>
    <name evidence="2" type="ORF">UFOPK1826_01323</name>
</gene>
<reference evidence="2" key="1">
    <citation type="submission" date="2020-05" db="EMBL/GenBank/DDBJ databases">
        <authorList>
            <person name="Chiriac C."/>
            <person name="Salcher M."/>
            <person name="Ghai R."/>
            <person name="Kavagutti S V."/>
        </authorList>
    </citation>
    <scope>NUCLEOTIDE SEQUENCE</scope>
</reference>
<proteinExistence type="predicted"/>
<feature type="region of interest" description="Disordered" evidence="1">
    <location>
        <begin position="1"/>
        <end position="61"/>
    </location>
</feature>
<name>A0A6J6HU10_9ZZZZ</name>
<feature type="compositionally biased region" description="Polar residues" evidence="1">
    <location>
        <begin position="10"/>
        <end position="19"/>
    </location>
</feature>